<comment type="subcellular location">
    <subcellularLocation>
        <location evidence="1">Cell membrane</location>
        <topology evidence="1">Multi-pass membrane protein</topology>
    </subcellularLocation>
</comment>
<dbReference type="InterPro" id="IPR000644">
    <property type="entry name" value="CBS_dom"/>
</dbReference>
<dbReference type="PANTHER" id="PTHR43099:SF5">
    <property type="entry name" value="HLYC_CORC FAMILY TRANSPORTER"/>
    <property type="match status" value="1"/>
</dbReference>
<dbReference type="Proteomes" id="UP001434337">
    <property type="component" value="Chromosome"/>
</dbReference>
<dbReference type="PROSITE" id="PS51846">
    <property type="entry name" value="CNNM"/>
    <property type="match status" value="1"/>
</dbReference>
<feature type="transmembrane region" description="Helical" evidence="4">
    <location>
        <begin position="12"/>
        <end position="35"/>
    </location>
</feature>
<dbReference type="Pfam" id="PF00571">
    <property type="entry name" value="CBS"/>
    <property type="match status" value="1"/>
</dbReference>
<accession>A0ABZ3CCL0</accession>
<dbReference type="Pfam" id="PF01595">
    <property type="entry name" value="CNNM"/>
    <property type="match status" value="1"/>
</dbReference>
<name>A0ABZ3CCL0_9ACTN</name>
<dbReference type="EMBL" id="CP115965">
    <property type="protein sequence ID" value="WZW99851.1"/>
    <property type="molecule type" value="Genomic_DNA"/>
</dbReference>
<dbReference type="Gene3D" id="3.90.1280.20">
    <property type="match status" value="1"/>
</dbReference>
<evidence type="ECO:0000256" key="4">
    <source>
        <dbReference type="SAM" id="Phobius"/>
    </source>
</evidence>
<feature type="transmembrane region" description="Helical" evidence="4">
    <location>
        <begin position="102"/>
        <end position="124"/>
    </location>
</feature>
<keyword evidence="3 4" id="KW-1133">Transmembrane helix</keyword>
<dbReference type="InterPro" id="IPR051676">
    <property type="entry name" value="UPF0053_domain"/>
</dbReference>
<evidence type="ECO:0000259" key="5">
    <source>
        <dbReference type="PROSITE" id="PS51846"/>
    </source>
</evidence>
<keyword evidence="3 4" id="KW-0812">Transmembrane</keyword>
<protein>
    <submittedName>
        <fullName evidence="6">Hemolysin family protein</fullName>
    </submittedName>
</protein>
<feature type="transmembrane region" description="Helical" evidence="4">
    <location>
        <begin position="61"/>
        <end position="82"/>
    </location>
</feature>
<dbReference type="PANTHER" id="PTHR43099">
    <property type="entry name" value="UPF0053 PROTEIN YRKA"/>
    <property type="match status" value="1"/>
</dbReference>
<dbReference type="InterPro" id="IPR046342">
    <property type="entry name" value="CBS_dom_sf"/>
</dbReference>
<evidence type="ECO:0000256" key="2">
    <source>
        <dbReference type="ARBA" id="ARBA00022475"/>
    </source>
</evidence>
<organism evidence="6 7">
    <name type="scientific">Propioniciclava soli</name>
    <dbReference type="NCBI Taxonomy" id="2775081"/>
    <lineage>
        <taxon>Bacteria</taxon>
        <taxon>Bacillati</taxon>
        <taxon>Actinomycetota</taxon>
        <taxon>Actinomycetes</taxon>
        <taxon>Propionibacteriales</taxon>
        <taxon>Propionibacteriaceae</taxon>
        <taxon>Propioniciclava</taxon>
    </lineage>
</organism>
<dbReference type="Gene3D" id="3.10.580.10">
    <property type="entry name" value="CBS-domain"/>
    <property type="match status" value="1"/>
</dbReference>
<dbReference type="InterPro" id="IPR002550">
    <property type="entry name" value="CNNM"/>
</dbReference>
<reference evidence="6 7" key="1">
    <citation type="journal article" date="2023" name="Environ Microbiome">
        <title>A coral-associated actinobacterium mitigates coral bleaching under heat stress.</title>
        <authorList>
            <person name="Li J."/>
            <person name="Zou Y."/>
            <person name="Li Q."/>
            <person name="Zhang J."/>
            <person name="Bourne D.G."/>
            <person name="Lyu Y."/>
            <person name="Liu C."/>
            <person name="Zhang S."/>
        </authorList>
    </citation>
    <scope>NUCLEOTIDE SEQUENCE [LARGE SCALE GENOMIC DNA]</scope>
    <source>
        <strain evidence="6 7">SCSIO 13291</strain>
    </source>
</reference>
<feature type="domain" description="CNNM transmembrane" evidence="5">
    <location>
        <begin position="6"/>
        <end position="207"/>
    </location>
</feature>
<keyword evidence="2" id="KW-1003">Cell membrane</keyword>
<evidence type="ECO:0000313" key="7">
    <source>
        <dbReference type="Proteomes" id="UP001434337"/>
    </source>
</evidence>
<keyword evidence="3 4" id="KW-0472">Membrane</keyword>
<evidence type="ECO:0000313" key="6">
    <source>
        <dbReference type="EMBL" id="WZW99851.1"/>
    </source>
</evidence>
<evidence type="ECO:0000256" key="1">
    <source>
        <dbReference type="ARBA" id="ARBA00004651"/>
    </source>
</evidence>
<dbReference type="RefSeq" id="WP_342373345.1">
    <property type="nucleotide sequence ID" value="NZ_CP115965.1"/>
</dbReference>
<proteinExistence type="predicted"/>
<sequence>MTPLETSLSTGAVIALTVVIIVASAFFVATEFALMASKQHRLEERADSAAGRAALKNSSEITLLLAGSQLGITVCTLALGAITKPAVHHWLMAPLEAVGLPLVVADVVAFVLALVVVTFLHLVVGEMAPKSWAIAHPEDSSVLLALPMRAFMALARPVLVGMNAAANWLVRKAGAEPVDELSAGQDVAGLRELVEHSANVGALDVRYRGSLTSVLRLRDQTVREMLAEQQHFTAVSADATAADVQAATRASGHLRILVRDGDRTVGVAHVRDTLAVASDAPVRSLARTPVVVDAGAGLTAVLAELRRHRTQLAVVTESGAEVGVLSLSDILPGLMPSAMVESGVPEEGDQH</sequence>
<gene>
    <name evidence="6" type="ORF">PCC79_06580</name>
</gene>
<evidence type="ECO:0000256" key="3">
    <source>
        <dbReference type="PROSITE-ProRule" id="PRU01193"/>
    </source>
</evidence>
<keyword evidence="7" id="KW-1185">Reference proteome</keyword>
<dbReference type="SUPFAM" id="SSF54631">
    <property type="entry name" value="CBS-domain pair"/>
    <property type="match status" value="1"/>
</dbReference>